<gene>
    <name evidence="1" type="ORF">AMP9_0460</name>
</gene>
<protein>
    <recommendedName>
        <fullName evidence="2">Lipoprotein</fullName>
    </recommendedName>
</protein>
<evidence type="ECO:0000313" key="1">
    <source>
        <dbReference type="EMBL" id="VFR16945.1"/>
    </source>
</evidence>
<evidence type="ECO:0008006" key="2">
    <source>
        <dbReference type="Google" id="ProtNLM"/>
    </source>
</evidence>
<organism evidence="1">
    <name type="scientific">plant metagenome</name>
    <dbReference type="NCBI Taxonomy" id="1297885"/>
    <lineage>
        <taxon>unclassified sequences</taxon>
        <taxon>metagenomes</taxon>
        <taxon>organismal metagenomes</taxon>
    </lineage>
</organism>
<dbReference type="PROSITE" id="PS51257">
    <property type="entry name" value="PROKAR_LIPOPROTEIN"/>
    <property type="match status" value="1"/>
</dbReference>
<dbReference type="InterPro" id="IPR021747">
    <property type="entry name" value="DUF3313"/>
</dbReference>
<dbReference type="AlphaFoldDB" id="A0A484NUB9"/>
<sequence length="223" mass="24178">MNRRKKSPFLALFVAAAMLTGCAGTTPMPYAGLPSSPHLRANANDDAADADRIPYRYDTPTRWEDYQAVILDPVAVYRGPDNQFEDVTEEEKNELAKYMEAEFRKALATRFTVTSAPGPRTLRVALTLTGAKTNTAVVSTVTRFDLLGGPANVVQSIRGKEGLFIGSISYAADIRDASDNRLLKAYVAKQYPNALNVGATFGRLAAARTGADKGAEDLLAQMR</sequence>
<proteinExistence type="predicted"/>
<name>A0A484NUB9_9ZZZZ</name>
<dbReference type="EMBL" id="CAADHY010000008">
    <property type="protein sequence ID" value="VFR16945.1"/>
    <property type="molecule type" value="Genomic_DNA"/>
</dbReference>
<accession>A0A484NUB9</accession>
<dbReference type="Pfam" id="PF11769">
    <property type="entry name" value="DUF3313"/>
    <property type="match status" value="1"/>
</dbReference>
<reference evidence="1" key="1">
    <citation type="submission" date="2019-03" db="EMBL/GenBank/DDBJ databases">
        <authorList>
            <person name="Danneels B."/>
        </authorList>
    </citation>
    <scope>NUCLEOTIDE SEQUENCE</scope>
</reference>